<evidence type="ECO:0000256" key="14">
    <source>
        <dbReference type="ARBA" id="ARBA00045102"/>
    </source>
</evidence>
<comment type="function">
    <text evidence="15">Transfers mannose from Dol-P-mannose to Ser or Thr residues on proteins.</text>
</comment>
<evidence type="ECO:0000256" key="2">
    <source>
        <dbReference type="ARBA" id="ARBA00004922"/>
    </source>
</evidence>
<dbReference type="InterPro" id="IPR016093">
    <property type="entry name" value="MIR_motif"/>
</dbReference>
<comment type="subcellular location">
    <subcellularLocation>
        <location evidence="1 15">Endoplasmic reticulum membrane</location>
        <topology evidence="1 15">Multi-pass membrane protein</topology>
    </subcellularLocation>
</comment>
<dbReference type="Pfam" id="PF16192">
    <property type="entry name" value="PMT_4TMC"/>
    <property type="match status" value="1"/>
</dbReference>
<reference evidence="17 18" key="1">
    <citation type="journal article" date="2011" name="Proc. Natl. Acad. Sci. U.S.A.">
        <title>Evolutionary erosion of yeast sex chromosomes by mating-type switching accidents.</title>
        <authorList>
            <person name="Gordon J.L."/>
            <person name="Armisen D."/>
            <person name="Proux-Wera E."/>
            <person name="Oheigeartaigh S.S."/>
            <person name="Byrne K.P."/>
            <person name="Wolfe K.H."/>
        </authorList>
    </citation>
    <scope>NUCLEOTIDE SEQUENCE [LARGE SCALE GENOMIC DNA]</scope>
    <source>
        <strain evidence="18">ATCC 10662 / CBS 1146 / NBRC 0425 / NCYC 2629 / NRRL Y-866</strain>
    </source>
</reference>
<evidence type="ECO:0000256" key="4">
    <source>
        <dbReference type="ARBA" id="ARBA00012839"/>
    </source>
</evidence>
<dbReference type="GeneID" id="11500853"/>
<dbReference type="Pfam" id="PF02815">
    <property type="entry name" value="MIR"/>
    <property type="match status" value="1"/>
</dbReference>
<evidence type="ECO:0000256" key="7">
    <source>
        <dbReference type="ARBA" id="ARBA00022692"/>
    </source>
</evidence>
<evidence type="ECO:0000313" key="17">
    <source>
        <dbReference type="EMBL" id="CCE92732.1"/>
    </source>
</evidence>
<evidence type="ECO:0000256" key="15">
    <source>
        <dbReference type="RuleBase" id="RU367007"/>
    </source>
</evidence>
<dbReference type="GO" id="GO:0005789">
    <property type="term" value="C:endoplasmic reticulum membrane"/>
    <property type="evidence" value="ECO:0007669"/>
    <property type="project" value="UniProtKB-SubCell"/>
</dbReference>
<comment type="catalytic activity">
    <reaction evidence="14 15">
        <text>a di-trans,poly-cis-dolichyl beta-D-mannosyl phosphate + L-seryl-[protein] = 3-O-(alpha-D-mannosyl)-L-seryl-[protein] + a di-trans,poly-cis-dolichyl phosphate + H(+)</text>
        <dbReference type="Rhea" id="RHEA:17377"/>
        <dbReference type="Rhea" id="RHEA-COMP:9863"/>
        <dbReference type="Rhea" id="RHEA-COMP:13546"/>
        <dbReference type="Rhea" id="RHEA-COMP:19498"/>
        <dbReference type="Rhea" id="RHEA-COMP:19501"/>
        <dbReference type="ChEBI" id="CHEBI:15378"/>
        <dbReference type="ChEBI" id="CHEBI:29999"/>
        <dbReference type="ChEBI" id="CHEBI:57683"/>
        <dbReference type="ChEBI" id="CHEBI:58211"/>
        <dbReference type="ChEBI" id="CHEBI:137321"/>
        <dbReference type="EC" id="2.4.1.109"/>
    </reaction>
</comment>
<keyword evidence="10 15" id="KW-1133">Transmembrane helix</keyword>
<proteinExistence type="inferred from homology"/>
<dbReference type="InterPro" id="IPR032421">
    <property type="entry name" value="PMT_4TMC"/>
</dbReference>
<dbReference type="RefSeq" id="XP_003681943.1">
    <property type="nucleotide sequence ID" value="XM_003681895.1"/>
</dbReference>
<evidence type="ECO:0000256" key="3">
    <source>
        <dbReference type="ARBA" id="ARBA00007222"/>
    </source>
</evidence>
<evidence type="ECO:0000256" key="9">
    <source>
        <dbReference type="ARBA" id="ARBA00022824"/>
    </source>
</evidence>
<keyword evidence="7 15" id="KW-0812">Transmembrane</keyword>
<dbReference type="EC" id="2.4.1.109" evidence="4 15"/>
<feature type="domain" description="MIR" evidence="16">
    <location>
        <begin position="456"/>
        <end position="514"/>
    </location>
</feature>
<evidence type="ECO:0000256" key="1">
    <source>
        <dbReference type="ARBA" id="ARBA00004477"/>
    </source>
</evidence>
<dbReference type="InterPro" id="IPR003342">
    <property type="entry name" value="ArnT-like_N"/>
</dbReference>
<evidence type="ECO:0000313" key="18">
    <source>
        <dbReference type="Proteomes" id="UP000005627"/>
    </source>
</evidence>
<dbReference type="Pfam" id="PF02366">
    <property type="entry name" value="PMT"/>
    <property type="match status" value="1"/>
</dbReference>
<evidence type="ECO:0000256" key="10">
    <source>
        <dbReference type="ARBA" id="ARBA00022989"/>
    </source>
</evidence>
<evidence type="ECO:0000256" key="12">
    <source>
        <dbReference type="ARBA" id="ARBA00023180"/>
    </source>
</evidence>
<dbReference type="CDD" id="cd23284">
    <property type="entry name" value="beta-trefoil_MIR_PMT2-like"/>
    <property type="match status" value="1"/>
</dbReference>
<feature type="transmembrane region" description="Helical" evidence="15">
    <location>
        <begin position="628"/>
        <end position="649"/>
    </location>
</feature>
<feature type="transmembrane region" description="Helical" evidence="15">
    <location>
        <begin position="174"/>
        <end position="197"/>
    </location>
</feature>
<dbReference type="InParanoid" id="G8ZVT8"/>
<keyword evidence="6 15" id="KW-0808">Transferase</keyword>
<dbReference type="Gene3D" id="2.80.10.50">
    <property type="match status" value="1"/>
</dbReference>
<dbReference type="FunCoup" id="G8ZVT8">
    <property type="interactions" value="1002"/>
</dbReference>
<protein>
    <recommendedName>
        <fullName evidence="4 15">Dolichyl-phosphate-mannose--protein mannosyltransferase</fullName>
        <ecNumber evidence="4 15">2.4.1.109</ecNumber>
    </recommendedName>
</protein>
<dbReference type="HOGENOM" id="CLU_008438_5_0_1"/>
<dbReference type="GO" id="GO:0004169">
    <property type="term" value="F:dolichyl-phosphate-mannose-protein mannosyltransferase activity"/>
    <property type="evidence" value="ECO:0007669"/>
    <property type="project" value="UniProtKB-UniRule"/>
</dbReference>
<accession>G8ZVT8</accession>
<keyword evidence="5 15" id="KW-0328">Glycosyltransferase</keyword>
<dbReference type="EMBL" id="HE616746">
    <property type="protein sequence ID" value="CCE92732.1"/>
    <property type="molecule type" value="Genomic_DNA"/>
</dbReference>
<keyword evidence="8" id="KW-0677">Repeat</keyword>
<gene>
    <name evidence="17" type="primary">TDEL0E04890</name>
    <name evidence="17" type="ORF">TDEL_0E04890</name>
</gene>
<evidence type="ECO:0000259" key="16">
    <source>
        <dbReference type="PROSITE" id="PS50919"/>
    </source>
</evidence>
<dbReference type="PANTHER" id="PTHR10050">
    <property type="entry name" value="DOLICHYL-PHOSPHATE-MANNOSE--PROTEIN MANNOSYLTRANSFERASE"/>
    <property type="match status" value="1"/>
</dbReference>
<keyword evidence="12" id="KW-0325">Glycoprotein</keyword>
<dbReference type="STRING" id="1076872.G8ZVT8"/>
<dbReference type="eggNOG" id="KOG3359">
    <property type="taxonomic scope" value="Eukaryota"/>
</dbReference>
<comment type="pathway">
    <text evidence="2 15">Protein modification; protein glycosylation.</text>
</comment>
<evidence type="ECO:0000256" key="13">
    <source>
        <dbReference type="ARBA" id="ARBA00045085"/>
    </source>
</evidence>
<feature type="transmembrane region" description="Helical" evidence="15">
    <location>
        <begin position="140"/>
        <end position="162"/>
    </location>
</feature>
<feature type="transmembrane region" description="Helical" evidence="15">
    <location>
        <begin position="261"/>
        <end position="278"/>
    </location>
</feature>
<name>G8ZVT8_TORDE</name>
<evidence type="ECO:0000256" key="5">
    <source>
        <dbReference type="ARBA" id="ARBA00022676"/>
    </source>
</evidence>
<sequence>MSSKFDLTDALLEKTPQDSVGQPIEQEEPKSRRMLSRLSFLLPIAFTLLSFYVRFHNIDKNNYVVWDEAHFGKFGSYYIKHEFYHDVHPPLGKMLIAFTEWLAGFNGDFNFDSNHEYPEHVNFKRIRQYNAVFGALCTPLAYYTAGNMGFSTLTTCFVTLMVTLEHSFIVLSKFILLDSMLLFFTLTTFFCMTKLFTLRATPFTKSWSWWMLLTGVSIGCVCSVKWVGLFITVVVGLYTIMELYSFHCNPLLSRKTVLKHWTIRIIDLIAIPFLIYLFCFKIHFTILYKSGTGDASTNTLFQINLENNKIENSPRDVVYGSDVTIRSHGLSPNLLHSHVQTYPGGSNQKQVTGYGFADGNNIWQIKFPRSSANQLDFNNTLNGQILTVRDGDEIRLQHKETKTNLHSHEIAAHVSRGCYEVSGYGSEEIGDGKDDWIIEIVEQRKSSNPEFPTEDQTTLHPVSTFFRLRHKELGCYLTSTGLSYPPWGFKQAEIVCKYSWSKMDKSTWWNVEEHWNDHLESSPNYLPPKSKFWTDFVLINFAMASSNNALIPDEDKYDNLASKAWEWPTLHTGLRMCSWSRDLYRYYLLGSPFNTWLSTASLVLFIFILIKLLFQWRRQSVNITEDQFWNLAIQGGFPFIAWLAHYLPFVTMGRVTYVHHYVPALYFAMLVCGFVLEYCFKNTKSYVRYSVYALLFAGCTYTYIYFSPLCQGMHGPGVRYSKLQWLPGWDIVL</sequence>
<dbReference type="KEGG" id="tdl:TDEL_0E04890"/>
<evidence type="ECO:0000256" key="6">
    <source>
        <dbReference type="ARBA" id="ARBA00022679"/>
    </source>
</evidence>
<dbReference type="InterPro" id="IPR036300">
    <property type="entry name" value="MIR_dom_sf"/>
</dbReference>
<dbReference type="OrthoDB" id="292747at2759"/>
<keyword evidence="9 15" id="KW-0256">Endoplasmic reticulum</keyword>
<feature type="transmembrane region" description="Helical" evidence="15">
    <location>
        <begin position="661"/>
        <end position="680"/>
    </location>
</feature>
<comment type="catalytic activity">
    <reaction evidence="13 15">
        <text>a di-trans,poly-cis-dolichyl beta-D-mannosyl phosphate + L-threonyl-[protein] = 3-O-(alpha-D-mannosyl)-L-threonyl-[protein] + a di-trans,poly-cis-dolichyl phosphate + H(+)</text>
        <dbReference type="Rhea" id="RHEA:53396"/>
        <dbReference type="Rhea" id="RHEA-COMP:11060"/>
        <dbReference type="Rhea" id="RHEA-COMP:13547"/>
        <dbReference type="Rhea" id="RHEA-COMP:19498"/>
        <dbReference type="Rhea" id="RHEA-COMP:19501"/>
        <dbReference type="ChEBI" id="CHEBI:15378"/>
        <dbReference type="ChEBI" id="CHEBI:30013"/>
        <dbReference type="ChEBI" id="CHEBI:57683"/>
        <dbReference type="ChEBI" id="CHEBI:58211"/>
        <dbReference type="ChEBI" id="CHEBI:137323"/>
        <dbReference type="EC" id="2.4.1.109"/>
    </reaction>
</comment>
<keyword evidence="18" id="KW-1185">Reference proteome</keyword>
<comment type="similarity">
    <text evidence="3 15">Belongs to the glycosyltransferase 39 family.</text>
</comment>
<dbReference type="SMART" id="SM00472">
    <property type="entry name" value="MIR"/>
    <property type="match status" value="3"/>
</dbReference>
<evidence type="ECO:0000256" key="8">
    <source>
        <dbReference type="ARBA" id="ARBA00022737"/>
    </source>
</evidence>
<feature type="transmembrane region" description="Helical" evidence="15">
    <location>
        <begin position="596"/>
        <end position="616"/>
    </location>
</feature>
<feature type="domain" description="MIR" evidence="16">
    <location>
        <begin position="385"/>
        <end position="441"/>
    </location>
</feature>
<dbReference type="SUPFAM" id="SSF82109">
    <property type="entry name" value="MIR domain"/>
    <property type="match status" value="1"/>
</dbReference>
<dbReference type="AlphaFoldDB" id="G8ZVT8"/>
<dbReference type="PANTHER" id="PTHR10050:SF52">
    <property type="entry name" value="DOLICHYL-PHOSPHATE-MANNOSE--PROTEIN MANNOSYLTRANSFERASE 6"/>
    <property type="match status" value="1"/>
</dbReference>
<feature type="transmembrane region" description="Helical" evidence="15">
    <location>
        <begin position="687"/>
        <end position="706"/>
    </location>
</feature>
<evidence type="ECO:0000256" key="11">
    <source>
        <dbReference type="ARBA" id="ARBA00023136"/>
    </source>
</evidence>
<organism evidence="17 18">
    <name type="scientific">Torulaspora delbrueckii</name>
    <name type="common">Yeast</name>
    <name type="synonym">Candida colliculosa</name>
    <dbReference type="NCBI Taxonomy" id="4950"/>
    <lineage>
        <taxon>Eukaryota</taxon>
        <taxon>Fungi</taxon>
        <taxon>Dikarya</taxon>
        <taxon>Ascomycota</taxon>
        <taxon>Saccharomycotina</taxon>
        <taxon>Saccharomycetes</taxon>
        <taxon>Saccharomycetales</taxon>
        <taxon>Saccharomycetaceae</taxon>
        <taxon>Torulaspora</taxon>
    </lineage>
</organism>
<dbReference type="PROSITE" id="PS50919">
    <property type="entry name" value="MIR"/>
    <property type="match status" value="3"/>
</dbReference>
<dbReference type="InterPro" id="IPR027005">
    <property type="entry name" value="PMT-like"/>
</dbReference>
<dbReference type="Proteomes" id="UP000005627">
    <property type="component" value="Chromosome 5"/>
</dbReference>
<keyword evidence="11 15" id="KW-0472">Membrane</keyword>
<feature type="transmembrane region" description="Helical" evidence="15">
    <location>
        <begin position="209"/>
        <end position="240"/>
    </location>
</feature>
<feature type="transmembrane region" description="Helical" evidence="15">
    <location>
        <begin position="38"/>
        <end position="55"/>
    </location>
</feature>
<feature type="domain" description="MIR" evidence="16">
    <location>
        <begin position="314"/>
        <end position="368"/>
    </location>
</feature>
<dbReference type="UniPathway" id="UPA00378"/>